<proteinExistence type="predicted"/>
<comment type="caution">
    <text evidence="1">The sequence shown here is derived from an EMBL/GenBank/DDBJ whole genome shotgun (WGS) entry which is preliminary data.</text>
</comment>
<dbReference type="EMBL" id="LCYC01000041">
    <property type="protein sequence ID" value="KWV74078.1"/>
    <property type="molecule type" value="Genomic_DNA"/>
</dbReference>
<accession>A0A109KRJ0</accession>
<dbReference type="Proteomes" id="UP000063434">
    <property type="component" value="Unassembled WGS sequence"/>
</dbReference>
<gene>
    <name evidence="1" type="ORF">PFL603g_02992</name>
</gene>
<evidence type="ECO:0000313" key="2">
    <source>
        <dbReference type="Proteomes" id="UP000063434"/>
    </source>
</evidence>
<protein>
    <submittedName>
        <fullName evidence="1">Uncharacterized protein</fullName>
    </submittedName>
</protein>
<organism evidence="1 2">
    <name type="scientific">Pseudomonas fluorescens</name>
    <dbReference type="NCBI Taxonomy" id="294"/>
    <lineage>
        <taxon>Bacteria</taxon>
        <taxon>Pseudomonadati</taxon>
        <taxon>Pseudomonadota</taxon>
        <taxon>Gammaproteobacteria</taxon>
        <taxon>Pseudomonadales</taxon>
        <taxon>Pseudomonadaceae</taxon>
        <taxon>Pseudomonas</taxon>
    </lineage>
</organism>
<name>A0A109KRJ0_PSEFL</name>
<sequence length="90" mass="9442">MPTLSHAAGMTHQAFGLGIAIHADQQTPAHRRRSLAELAVALSQVVVDVGGGGLHGQLAQGHEVGLGEKRIDGRTRLFGHIHLAVTQALK</sequence>
<evidence type="ECO:0000313" key="1">
    <source>
        <dbReference type="EMBL" id="KWV74078.1"/>
    </source>
</evidence>
<reference evidence="1 2" key="1">
    <citation type="submission" date="2015-05" db="EMBL/GenBank/DDBJ databases">
        <title>A genomic and transcriptomic approach to investigate the blue pigment phenotype in Pseudomonas fluorescens.</title>
        <authorList>
            <person name="Andreani N.A."/>
            <person name="Cardazzo B."/>
        </authorList>
    </citation>
    <scope>NUCLEOTIDE SEQUENCE [LARGE SCALE GENOMIC DNA]</scope>
    <source>
        <strain evidence="1 2">Ps_40</strain>
    </source>
</reference>
<dbReference type="AlphaFoldDB" id="A0A109KRJ0"/>